<evidence type="ECO:0000256" key="1">
    <source>
        <dbReference type="SAM" id="Coils"/>
    </source>
</evidence>
<evidence type="ECO:0000313" key="3">
    <source>
        <dbReference type="EMBL" id="CAB4321132.1"/>
    </source>
</evidence>
<gene>
    <name evidence="3" type="ORF">ORAREDHAP_LOCUS50249</name>
</gene>
<evidence type="ECO:0000256" key="2">
    <source>
        <dbReference type="SAM" id="MobiDB-lite"/>
    </source>
</evidence>
<reference evidence="4" key="1">
    <citation type="journal article" date="2020" name="Genome Biol.">
        <title>Gamete binning: chromosome-level and haplotype-resolved genome assembly enabled by high-throughput single-cell sequencing of gamete genomes.</title>
        <authorList>
            <person name="Campoy J.A."/>
            <person name="Sun H."/>
            <person name="Goel M."/>
            <person name="Jiao W.-B."/>
            <person name="Folz-Donahue K."/>
            <person name="Wang N."/>
            <person name="Rubio M."/>
            <person name="Liu C."/>
            <person name="Kukat C."/>
            <person name="Ruiz D."/>
            <person name="Huettel B."/>
            <person name="Schneeberger K."/>
        </authorList>
    </citation>
    <scope>NUCLEOTIDE SEQUENCE [LARGE SCALE GENOMIC DNA]</scope>
    <source>
        <strain evidence="4">cv. Rojo Pasion</strain>
    </source>
</reference>
<evidence type="ECO:0000313" key="4">
    <source>
        <dbReference type="Proteomes" id="UP000507245"/>
    </source>
</evidence>
<sequence>METRVSELMRVDQLISSLMARLRQANKEKRDRCRKINNDIAITVTCQLDLEAAISLKKSKRDWNPKRFLVRSEEPDYADSVRENRRMKRMASRSHLKRTTSPPSWMPILRSSPGASGFHASRCYQGIDKYHVGARISVGCSANGGVEGRPPDSHSAGGWSRSCNRDL</sequence>
<dbReference type="EMBL" id="CAEKKB010000008">
    <property type="protein sequence ID" value="CAB4321132.1"/>
    <property type="molecule type" value="Genomic_DNA"/>
</dbReference>
<dbReference type="Proteomes" id="UP000507245">
    <property type="component" value="Unassembled WGS sequence"/>
</dbReference>
<keyword evidence="1" id="KW-0175">Coiled coil</keyword>
<organism evidence="3 4">
    <name type="scientific">Prunus armeniaca</name>
    <name type="common">Apricot</name>
    <name type="synonym">Armeniaca vulgaris</name>
    <dbReference type="NCBI Taxonomy" id="36596"/>
    <lineage>
        <taxon>Eukaryota</taxon>
        <taxon>Viridiplantae</taxon>
        <taxon>Streptophyta</taxon>
        <taxon>Embryophyta</taxon>
        <taxon>Tracheophyta</taxon>
        <taxon>Spermatophyta</taxon>
        <taxon>Magnoliopsida</taxon>
        <taxon>eudicotyledons</taxon>
        <taxon>Gunneridae</taxon>
        <taxon>Pentapetalae</taxon>
        <taxon>rosids</taxon>
        <taxon>fabids</taxon>
        <taxon>Rosales</taxon>
        <taxon>Rosaceae</taxon>
        <taxon>Amygdaloideae</taxon>
        <taxon>Amygdaleae</taxon>
        <taxon>Prunus</taxon>
    </lineage>
</organism>
<protein>
    <submittedName>
        <fullName evidence="3">Uncharacterized protein</fullName>
    </submittedName>
</protein>
<keyword evidence="4" id="KW-1185">Reference proteome</keyword>
<feature type="coiled-coil region" evidence="1">
    <location>
        <begin position="8"/>
        <end position="39"/>
    </location>
</feature>
<feature type="region of interest" description="Disordered" evidence="2">
    <location>
        <begin position="145"/>
        <end position="167"/>
    </location>
</feature>
<feature type="compositionally biased region" description="Basic residues" evidence="2">
    <location>
        <begin position="86"/>
        <end position="98"/>
    </location>
</feature>
<name>A0A6J5Y9D3_PRUAR</name>
<proteinExistence type="predicted"/>
<dbReference type="AlphaFoldDB" id="A0A6J5Y9D3"/>
<accession>A0A6J5Y9D3</accession>
<feature type="region of interest" description="Disordered" evidence="2">
    <location>
        <begin position="86"/>
        <end position="108"/>
    </location>
</feature>